<dbReference type="Gene3D" id="1.10.357.10">
    <property type="entry name" value="Tetracycline Repressor, domain 2"/>
    <property type="match status" value="1"/>
</dbReference>
<dbReference type="InterPro" id="IPR009057">
    <property type="entry name" value="Homeodomain-like_sf"/>
</dbReference>
<keyword evidence="1" id="KW-0238">DNA-binding</keyword>
<gene>
    <name evidence="3" type="ORF">AB0C36_25970</name>
</gene>
<protein>
    <submittedName>
        <fullName evidence="3">TetR family transcriptional regulator</fullName>
    </submittedName>
</protein>
<dbReference type="RefSeq" id="WP_358358081.1">
    <property type="nucleotide sequence ID" value="NZ_JBEZFP010000075.1"/>
</dbReference>
<reference evidence="3 4" key="1">
    <citation type="submission" date="2024-06" db="EMBL/GenBank/DDBJ databases">
        <title>The Natural Products Discovery Center: Release of the First 8490 Sequenced Strains for Exploring Actinobacteria Biosynthetic Diversity.</title>
        <authorList>
            <person name="Kalkreuter E."/>
            <person name="Kautsar S.A."/>
            <person name="Yang D."/>
            <person name="Bader C.D."/>
            <person name="Teijaro C.N."/>
            <person name="Fluegel L."/>
            <person name="Davis C.M."/>
            <person name="Simpson J.R."/>
            <person name="Lauterbach L."/>
            <person name="Steele A.D."/>
            <person name="Gui C."/>
            <person name="Meng S."/>
            <person name="Li G."/>
            <person name="Viehrig K."/>
            <person name="Ye F."/>
            <person name="Su P."/>
            <person name="Kiefer A.F."/>
            <person name="Nichols A."/>
            <person name="Cepeda A.J."/>
            <person name="Yan W."/>
            <person name="Fan B."/>
            <person name="Jiang Y."/>
            <person name="Adhikari A."/>
            <person name="Zheng C.-J."/>
            <person name="Schuster L."/>
            <person name="Cowan T.M."/>
            <person name="Smanski M.J."/>
            <person name="Chevrette M.G."/>
            <person name="De Carvalho L.P.S."/>
            <person name="Shen B."/>
        </authorList>
    </citation>
    <scope>NUCLEOTIDE SEQUENCE [LARGE SCALE GENOMIC DNA]</scope>
    <source>
        <strain evidence="3 4">NPDC048946</strain>
    </source>
</reference>
<organism evidence="3 4">
    <name type="scientific">Streptodolium elevatio</name>
    <dbReference type="NCBI Taxonomy" id="3157996"/>
    <lineage>
        <taxon>Bacteria</taxon>
        <taxon>Bacillati</taxon>
        <taxon>Actinomycetota</taxon>
        <taxon>Actinomycetes</taxon>
        <taxon>Kitasatosporales</taxon>
        <taxon>Streptomycetaceae</taxon>
        <taxon>Streptodolium</taxon>
    </lineage>
</organism>
<dbReference type="InterPro" id="IPR001647">
    <property type="entry name" value="HTH_TetR"/>
</dbReference>
<dbReference type="Pfam" id="PF00440">
    <property type="entry name" value="TetR_N"/>
    <property type="match status" value="1"/>
</dbReference>
<comment type="caution">
    <text evidence="3">The sequence shown here is derived from an EMBL/GenBank/DDBJ whole genome shotgun (WGS) entry which is preliminary data.</text>
</comment>
<dbReference type="EMBL" id="JBEZFP010000075">
    <property type="protein sequence ID" value="MEU8136947.1"/>
    <property type="molecule type" value="Genomic_DNA"/>
</dbReference>
<dbReference type="Proteomes" id="UP001551482">
    <property type="component" value="Unassembled WGS sequence"/>
</dbReference>
<evidence type="ECO:0000256" key="1">
    <source>
        <dbReference type="ARBA" id="ARBA00023125"/>
    </source>
</evidence>
<evidence type="ECO:0000259" key="2">
    <source>
        <dbReference type="Pfam" id="PF00440"/>
    </source>
</evidence>
<feature type="domain" description="HTH tetR-type" evidence="2">
    <location>
        <begin position="8"/>
        <end position="54"/>
    </location>
</feature>
<dbReference type="SUPFAM" id="SSF46689">
    <property type="entry name" value="Homeodomain-like"/>
    <property type="match status" value="1"/>
</dbReference>
<keyword evidence="4" id="KW-1185">Reference proteome</keyword>
<name>A0ABV3DNB6_9ACTN</name>
<evidence type="ECO:0000313" key="4">
    <source>
        <dbReference type="Proteomes" id="UP001551482"/>
    </source>
</evidence>
<sequence length="208" mass="22211">MNTRDELILAAERLFAVHGVDGVSLRRISATTGQRNVAAAQYHFGDKQALIQAIFDFRLAHVDADRRALLDRVRAEGRTNDVRALVEALVLPLAAQATRPDSHYLRFLNRMCDHQGRAVVPLSDIGPVNSAVEVGHLILDALGPAPDPRTAQRNSLAGRLIISGLADLEHQVGAAGPSPDTEVYAAGLVDAVVAVLTAPSSVPRPQDA</sequence>
<proteinExistence type="predicted"/>
<evidence type="ECO:0000313" key="3">
    <source>
        <dbReference type="EMBL" id="MEU8136947.1"/>
    </source>
</evidence>
<accession>A0ABV3DNB6</accession>